<proteinExistence type="predicted"/>
<feature type="compositionally biased region" description="Basic and acidic residues" evidence="1">
    <location>
        <begin position="31"/>
        <end position="46"/>
    </location>
</feature>
<comment type="caution">
    <text evidence="2">The sequence shown here is derived from an EMBL/GenBank/DDBJ whole genome shotgun (WGS) entry which is preliminary data.</text>
</comment>
<accession>A0AAN8ALD1</accession>
<reference evidence="2 3" key="2">
    <citation type="journal article" date="2023" name="Mol. Biol. Evol.">
        <title>Genomics of Secondarily Temperate Adaptation in the Only Non-Antarctic Icefish.</title>
        <authorList>
            <person name="Rivera-Colon A.G."/>
            <person name="Rayamajhi N."/>
            <person name="Minhas B.F."/>
            <person name="Madrigal G."/>
            <person name="Bilyk K.T."/>
            <person name="Yoon V."/>
            <person name="Hune M."/>
            <person name="Gregory S."/>
            <person name="Cheng C.H.C."/>
            <person name="Catchen J.M."/>
        </authorList>
    </citation>
    <scope>NUCLEOTIDE SEQUENCE [LARGE SCALE GENOMIC DNA]</scope>
    <source>
        <strain evidence="2">JMC-PN-2008</strain>
    </source>
</reference>
<evidence type="ECO:0000256" key="1">
    <source>
        <dbReference type="SAM" id="MobiDB-lite"/>
    </source>
</evidence>
<keyword evidence="3" id="KW-1185">Reference proteome</keyword>
<protein>
    <submittedName>
        <fullName evidence="2">Uncharacterized protein</fullName>
    </submittedName>
</protein>
<reference evidence="2 3" key="1">
    <citation type="journal article" date="2023" name="Genes (Basel)">
        <title>Chromosome-Level Genome Assembly and Circadian Gene Repertoire of the Patagonia Blennie Eleginops maclovinus-The Closest Ancestral Proxy of Antarctic Cryonotothenioids.</title>
        <authorList>
            <person name="Cheng C.C."/>
            <person name="Rivera-Colon A.G."/>
            <person name="Minhas B.F."/>
            <person name="Wilson L."/>
            <person name="Rayamajhi N."/>
            <person name="Vargas-Chacoff L."/>
            <person name="Catchen J.M."/>
        </authorList>
    </citation>
    <scope>NUCLEOTIDE SEQUENCE [LARGE SCALE GENOMIC DNA]</scope>
    <source>
        <strain evidence="2">JMC-PN-2008</strain>
    </source>
</reference>
<organism evidence="2 3">
    <name type="scientific">Eleginops maclovinus</name>
    <name type="common">Patagonian blennie</name>
    <name type="synonym">Eleginus maclovinus</name>
    <dbReference type="NCBI Taxonomy" id="56733"/>
    <lineage>
        <taxon>Eukaryota</taxon>
        <taxon>Metazoa</taxon>
        <taxon>Chordata</taxon>
        <taxon>Craniata</taxon>
        <taxon>Vertebrata</taxon>
        <taxon>Euteleostomi</taxon>
        <taxon>Actinopterygii</taxon>
        <taxon>Neopterygii</taxon>
        <taxon>Teleostei</taxon>
        <taxon>Neoteleostei</taxon>
        <taxon>Acanthomorphata</taxon>
        <taxon>Eupercaria</taxon>
        <taxon>Perciformes</taxon>
        <taxon>Notothenioidei</taxon>
        <taxon>Eleginopidae</taxon>
        <taxon>Eleginops</taxon>
    </lineage>
</organism>
<evidence type="ECO:0000313" key="2">
    <source>
        <dbReference type="EMBL" id="KAK5860444.1"/>
    </source>
</evidence>
<feature type="region of interest" description="Disordered" evidence="1">
    <location>
        <begin position="21"/>
        <end position="56"/>
    </location>
</feature>
<name>A0AAN8ALD1_ELEMC</name>
<evidence type="ECO:0000313" key="3">
    <source>
        <dbReference type="Proteomes" id="UP001346869"/>
    </source>
</evidence>
<gene>
    <name evidence="2" type="ORF">PBY51_021920</name>
</gene>
<sequence length="113" mass="12662">MNNGKQDYFFQQLCINYFHLQTPPPVTHSAPHPDSRRSPRDSGLKETEEEEEVLPVEVELQDPCAPVSHSLTDGASPKFPGLSFFSPLPVQELSKLFTSPRTELRTTGTHGEQ</sequence>
<dbReference type="Proteomes" id="UP001346869">
    <property type="component" value="Unassembled WGS sequence"/>
</dbReference>
<dbReference type="AlphaFoldDB" id="A0AAN8ALD1"/>
<dbReference type="EMBL" id="JAUZQC010000014">
    <property type="protein sequence ID" value="KAK5860444.1"/>
    <property type="molecule type" value="Genomic_DNA"/>
</dbReference>